<evidence type="ECO:0000256" key="2">
    <source>
        <dbReference type="ARBA" id="ARBA00022737"/>
    </source>
</evidence>
<dbReference type="Gene3D" id="3.30.160.60">
    <property type="entry name" value="Classic Zinc Finger"/>
    <property type="match status" value="5"/>
</dbReference>
<evidence type="ECO:0000256" key="1">
    <source>
        <dbReference type="ARBA" id="ARBA00022723"/>
    </source>
</evidence>
<dbReference type="SUPFAM" id="SSF57667">
    <property type="entry name" value="beta-beta-alpha zinc fingers"/>
    <property type="match status" value="4"/>
</dbReference>
<accession>A0ABN8NY34</accession>
<feature type="region of interest" description="Disordered" evidence="7">
    <location>
        <begin position="1222"/>
        <end position="1251"/>
    </location>
</feature>
<dbReference type="PROSITE" id="PS00028">
    <property type="entry name" value="ZINC_FINGER_C2H2_1"/>
    <property type="match status" value="6"/>
</dbReference>
<feature type="compositionally biased region" description="Basic and acidic residues" evidence="7">
    <location>
        <begin position="72"/>
        <end position="86"/>
    </location>
</feature>
<name>A0ABN8NY34_9CNID</name>
<sequence>MERGYSGLRRSRKRAHSTKCPCCYSSEEEQETHASAKREKVKDHGSQNNGKRTSKRKRRLSCDDGDNNNYEDASKDATDPAEDLHGAQKGKTANRKTPLHKPKKSREKVNTVSSKQESSSSTLNGVKLGAKSKEGGKNGQATVKKKSKTGLSLLQSRDESIVKTEYSKKKSSTQILSKPKKSEKKSAKQKCKADTEELNKSEEEPQEKCLNGVKKSSKVKSAASSASDVVQLQSNDAVKEVKNSISNNITKLGTKLNKAEIKKQNKTRSKNNKSNDVQSGSSFDGSKKSLVLGSKKQPNNLSKNSGNVVNRKVEVFDHLFCELKKCPGHSKVTVSSAAELLLRLTADKLKSLLHASTSKKLQSGTVDDNLKKSSPAKAQSTVSLSRPKRQRTESEKSLSQSSEVSSGSFLSSPSKSASGQAEKVKLSQAAEALVSFRANPTILRQERAEGDLRLPIPAVKVTATKNLEKKSSSPSKEIGCNPLDTTAESSMHVLTTTNEPKASQSPVNAITTTSQSQATTQLSLSPAIHGTLQQTVGFPSIETSLQQVATVQQNLMNLSQLTSQLNPVSAVPVPLNPKARVHSAEKARLMNQTGMQNVQALFCQPTQPPNIQTSVAIQTPVTTLTACGSNQQLQPQQPLKGMEDVVSCVGSRSTTNMLWNIKPATPPVVYLTSPQSLSGVRARHIIPQNEGHRPLPFTTGMAKVHTAGIPKAPLNSVSTCGVMTLGKVTVVNQAASLPTTQAVNMTCQRPILPREQRLPSLFTSMHQGASQLPVTTISGQISHSFPPVCMGSMPVQFGGIHVTSALTSLSNVMTQAPISQSPPIEVPVMQTPVVTTGQITATTSPVNAKQAVKKFVHQRTKSAELRRSESLTNILLNEPVASPSVAEQPEVSIASTCSSQSDQAQVQPENKSTSITSEFNVQQAASALLSISSQDGLDTVDTSQPGGGEGEDSLDEHDDEVVFTSKGVFRVGDVDVDPKYNRIGIEGYTCGKCGKIFTSLSYLARHIKRVCPDMSCRKWRCTMCDKAFRHPFGLQQHIYTHTGERPHKCSQCPKAFYSSNDLRRHSRIHSGERPYHCKHCDKSFATTISLKTHTYIHTGEKPHKCPHCPKTFATSSKLGRHIVTHSEQRPFACEHCPKSFNRSGDLRRHNMHVHDSRDKPVDFEDCGTPLSTTGNVTVPSNGTKDKDSVSGQVYQCSVCAEVLNTSSELRDHVTCHSNMVSTVPNHSLDQKSSEDVDQLDESTESGSIDSN</sequence>
<keyword evidence="1" id="KW-0479">Metal-binding</keyword>
<feature type="compositionally biased region" description="Basic residues" evidence="7">
    <location>
        <begin position="178"/>
        <end position="190"/>
    </location>
</feature>
<feature type="compositionally biased region" description="Low complexity" evidence="7">
    <location>
        <begin position="397"/>
        <end position="419"/>
    </location>
</feature>
<evidence type="ECO:0000256" key="4">
    <source>
        <dbReference type="ARBA" id="ARBA00022833"/>
    </source>
</evidence>
<organism evidence="9 10">
    <name type="scientific">Porites lobata</name>
    <dbReference type="NCBI Taxonomy" id="104759"/>
    <lineage>
        <taxon>Eukaryota</taxon>
        <taxon>Metazoa</taxon>
        <taxon>Cnidaria</taxon>
        <taxon>Anthozoa</taxon>
        <taxon>Hexacorallia</taxon>
        <taxon>Scleractinia</taxon>
        <taxon>Fungiina</taxon>
        <taxon>Poritidae</taxon>
        <taxon>Porites</taxon>
    </lineage>
</organism>
<evidence type="ECO:0000313" key="10">
    <source>
        <dbReference type="Proteomes" id="UP001159405"/>
    </source>
</evidence>
<keyword evidence="10" id="KW-1185">Reference proteome</keyword>
<dbReference type="InterPro" id="IPR050826">
    <property type="entry name" value="Krueppel_C2H2_ZnFinger"/>
</dbReference>
<feature type="compositionally biased region" description="Polar residues" evidence="7">
    <location>
        <begin position="297"/>
        <end position="306"/>
    </location>
</feature>
<protein>
    <recommendedName>
        <fullName evidence="8">C2H2-type domain-containing protein</fullName>
    </recommendedName>
</protein>
<feature type="domain" description="C2H2-type" evidence="8">
    <location>
        <begin position="988"/>
        <end position="1010"/>
    </location>
</feature>
<feature type="region of interest" description="Disordered" evidence="7">
    <location>
        <begin position="256"/>
        <end position="306"/>
    </location>
</feature>
<feature type="compositionally biased region" description="Basic and acidic residues" evidence="7">
    <location>
        <begin position="31"/>
        <end position="45"/>
    </location>
</feature>
<feature type="region of interest" description="Disordered" evidence="7">
    <location>
        <begin position="1"/>
        <end position="237"/>
    </location>
</feature>
<dbReference type="EMBL" id="CALNXK010000041">
    <property type="protein sequence ID" value="CAH3125540.1"/>
    <property type="molecule type" value="Genomic_DNA"/>
</dbReference>
<evidence type="ECO:0000256" key="3">
    <source>
        <dbReference type="ARBA" id="ARBA00022771"/>
    </source>
</evidence>
<feature type="compositionally biased region" description="Low complexity" evidence="7">
    <location>
        <begin position="219"/>
        <end position="230"/>
    </location>
</feature>
<dbReference type="Proteomes" id="UP001159405">
    <property type="component" value="Unassembled WGS sequence"/>
</dbReference>
<feature type="domain" description="C2H2-type" evidence="8">
    <location>
        <begin position="1103"/>
        <end position="1130"/>
    </location>
</feature>
<dbReference type="PROSITE" id="PS50157">
    <property type="entry name" value="ZINC_FINGER_C2H2_2"/>
    <property type="match status" value="7"/>
</dbReference>
<reference evidence="9 10" key="1">
    <citation type="submission" date="2022-05" db="EMBL/GenBank/DDBJ databases">
        <authorList>
            <consortium name="Genoscope - CEA"/>
            <person name="William W."/>
        </authorList>
    </citation>
    <scope>NUCLEOTIDE SEQUENCE [LARGE SCALE GENOMIC DNA]</scope>
</reference>
<feature type="domain" description="C2H2-type" evidence="8">
    <location>
        <begin position="1047"/>
        <end position="1074"/>
    </location>
</feature>
<gene>
    <name evidence="9" type="ORF">PLOB_00031898</name>
</gene>
<feature type="region of interest" description="Disordered" evidence="7">
    <location>
        <begin position="936"/>
        <end position="956"/>
    </location>
</feature>
<feature type="domain" description="C2H2-type" evidence="8">
    <location>
        <begin position="1075"/>
        <end position="1102"/>
    </location>
</feature>
<evidence type="ECO:0000256" key="7">
    <source>
        <dbReference type="SAM" id="MobiDB-lite"/>
    </source>
</evidence>
<evidence type="ECO:0000256" key="5">
    <source>
        <dbReference type="ARBA" id="ARBA00023242"/>
    </source>
</evidence>
<dbReference type="InterPro" id="IPR036236">
    <property type="entry name" value="Znf_C2H2_sf"/>
</dbReference>
<feature type="compositionally biased region" description="Basic residues" evidence="7">
    <location>
        <begin position="92"/>
        <end position="106"/>
    </location>
</feature>
<keyword evidence="5" id="KW-0539">Nucleus</keyword>
<feature type="domain" description="C2H2-type" evidence="8">
    <location>
        <begin position="1194"/>
        <end position="1221"/>
    </location>
</feature>
<feature type="compositionally biased region" description="Basic and acidic residues" evidence="7">
    <location>
        <begin position="191"/>
        <end position="207"/>
    </location>
</feature>
<evidence type="ECO:0000256" key="6">
    <source>
        <dbReference type="PROSITE-ProRule" id="PRU00042"/>
    </source>
</evidence>
<dbReference type="InterPro" id="IPR013087">
    <property type="entry name" value="Znf_C2H2_type"/>
</dbReference>
<feature type="domain" description="C2H2-type" evidence="8">
    <location>
        <begin position="1019"/>
        <end position="1046"/>
    </location>
</feature>
<feature type="region of interest" description="Disordered" evidence="7">
    <location>
        <begin position="362"/>
        <end position="422"/>
    </location>
</feature>
<evidence type="ECO:0000259" key="8">
    <source>
        <dbReference type="PROSITE" id="PS50157"/>
    </source>
</evidence>
<comment type="caution">
    <text evidence="9">The sequence shown here is derived from an EMBL/GenBank/DDBJ whole genome shotgun (WGS) entry which is preliminary data.</text>
</comment>
<keyword evidence="3 6" id="KW-0863">Zinc-finger</keyword>
<feature type="compositionally biased region" description="Basic and acidic residues" evidence="7">
    <location>
        <begin position="156"/>
        <end position="168"/>
    </location>
</feature>
<keyword evidence="2" id="KW-0677">Repeat</keyword>
<dbReference type="SMART" id="SM00355">
    <property type="entry name" value="ZnF_C2H2"/>
    <property type="match status" value="7"/>
</dbReference>
<evidence type="ECO:0000313" key="9">
    <source>
        <dbReference type="EMBL" id="CAH3125540.1"/>
    </source>
</evidence>
<keyword evidence="4" id="KW-0862">Zinc</keyword>
<dbReference type="Pfam" id="PF00096">
    <property type="entry name" value="zf-C2H2"/>
    <property type="match status" value="5"/>
</dbReference>
<feature type="domain" description="C2H2-type" evidence="8">
    <location>
        <begin position="1131"/>
        <end position="1159"/>
    </location>
</feature>
<dbReference type="PANTHER" id="PTHR24377">
    <property type="entry name" value="IP01015P-RELATED"/>
    <property type="match status" value="1"/>
</dbReference>
<feature type="compositionally biased region" description="Polar residues" evidence="7">
    <location>
        <begin position="272"/>
        <end position="284"/>
    </location>
</feature>
<proteinExistence type="predicted"/>